<dbReference type="RefSeq" id="WP_230003701.1">
    <property type="nucleotide sequence ID" value="NZ_CP087134.1"/>
</dbReference>
<keyword evidence="1" id="KW-1133">Transmembrane helix</keyword>
<gene>
    <name evidence="2" type="ORF">SGQ83_19085</name>
</gene>
<organism evidence="2 3">
    <name type="scientific">Flavobacterium cupriresistens</name>
    <dbReference type="NCBI Taxonomy" id="2893885"/>
    <lineage>
        <taxon>Bacteria</taxon>
        <taxon>Pseudomonadati</taxon>
        <taxon>Bacteroidota</taxon>
        <taxon>Flavobacteriia</taxon>
        <taxon>Flavobacteriales</taxon>
        <taxon>Flavobacteriaceae</taxon>
        <taxon>Flavobacterium</taxon>
    </lineage>
</organism>
<evidence type="ECO:0000313" key="2">
    <source>
        <dbReference type="EMBL" id="MDX6191466.1"/>
    </source>
</evidence>
<dbReference type="Proteomes" id="UP001273350">
    <property type="component" value="Unassembled WGS sequence"/>
</dbReference>
<comment type="caution">
    <text evidence="2">The sequence shown here is derived from an EMBL/GenBank/DDBJ whole genome shotgun (WGS) entry which is preliminary data.</text>
</comment>
<protein>
    <submittedName>
        <fullName evidence="2">Cytochrome c oxidase assembly factor Coa1 family protein</fullName>
    </submittedName>
</protein>
<dbReference type="Pfam" id="PF08695">
    <property type="entry name" value="Coa1"/>
    <property type="match status" value="1"/>
</dbReference>
<accession>A0ABU4RFU8</accession>
<keyword evidence="1" id="KW-0472">Membrane</keyword>
<dbReference type="InterPro" id="IPR014807">
    <property type="entry name" value="Coa1"/>
</dbReference>
<proteinExistence type="predicted"/>
<sequence>MEKTENELVLRKSWWSRNWKWFLPLTILSILSFGFILSSNVAGSTTDIIQAYSDNSLFEGAIQKANSNQEVLKIIGTITPLDQLAILEGNTSYSTGYNSVHSSVRIQGTKTKGKLDITAFKKGTGWAYTKIVIRIKNSKEEITVLD</sequence>
<name>A0ABU4RFU8_9FLAO</name>
<keyword evidence="1" id="KW-0812">Transmembrane</keyword>
<evidence type="ECO:0000313" key="3">
    <source>
        <dbReference type="Proteomes" id="UP001273350"/>
    </source>
</evidence>
<evidence type="ECO:0000256" key="1">
    <source>
        <dbReference type="SAM" id="Phobius"/>
    </source>
</evidence>
<reference evidence="2 3" key="1">
    <citation type="submission" date="2023-11" db="EMBL/GenBank/DDBJ databases">
        <title>Unpublished Manusciprt.</title>
        <authorList>
            <person name="Saticioglu I.B."/>
            <person name="Ay H."/>
            <person name="Ajmi N."/>
            <person name="Altun S."/>
            <person name="Duman M."/>
        </authorList>
    </citation>
    <scope>NUCLEOTIDE SEQUENCE [LARGE SCALE GENOMIC DNA]</scope>
    <source>
        <strain evidence="2 3">Fl-318</strain>
    </source>
</reference>
<feature type="transmembrane region" description="Helical" evidence="1">
    <location>
        <begin position="21"/>
        <end position="42"/>
    </location>
</feature>
<keyword evidence="3" id="KW-1185">Reference proteome</keyword>
<dbReference type="EMBL" id="JAWXVI010000010">
    <property type="protein sequence ID" value="MDX6191466.1"/>
    <property type="molecule type" value="Genomic_DNA"/>
</dbReference>